<evidence type="ECO:0000256" key="1">
    <source>
        <dbReference type="SAM" id="MobiDB-lite"/>
    </source>
</evidence>
<name>A0ABV5FXH6_9MICC</name>
<gene>
    <name evidence="2" type="ORF">ACFFX0_09060</name>
</gene>
<evidence type="ECO:0000313" key="2">
    <source>
        <dbReference type="EMBL" id="MFB9071335.1"/>
    </source>
</evidence>
<reference evidence="2 3" key="1">
    <citation type="submission" date="2024-09" db="EMBL/GenBank/DDBJ databases">
        <authorList>
            <person name="Sun Q."/>
            <person name="Mori K."/>
        </authorList>
    </citation>
    <scope>NUCLEOTIDE SEQUENCE [LARGE SCALE GENOMIC DNA]</scope>
    <source>
        <strain evidence="2 3">CCM 7609</strain>
    </source>
</reference>
<comment type="caution">
    <text evidence="2">The sequence shown here is derived from an EMBL/GenBank/DDBJ whole genome shotgun (WGS) entry which is preliminary data.</text>
</comment>
<dbReference type="Proteomes" id="UP001589575">
    <property type="component" value="Unassembled WGS sequence"/>
</dbReference>
<proteinExistence type="predicted"/>
<organism evidence="2 3">
    <name type="scientific">Citricoccus parietis</name>
    <dbReference type="NCBI Taxonomy" id="592307"/>
    <lineage>
        <taxon>Bacteria</taxon>
        <taxon>Bacillati</taxon>
        <taxon>Actinomycetota</taxon>
        <taxon>Actinomycetes</taxon>
        <taxon>Micrococcales</taxon>
        <taxon>Micrococcaceae</taxon>
        <taxon>Citricoccus</taxon>
    </lineage>
</organism>
<keyword evidence="3" id="KW-1185">Reference proteome</keyword>
<sequence>MHGGSPAAVLCASTGATAEACHPAGSRARLVGRLQQPRFESPQPRGACPRPDVCRGPRPGGLGGEHGQIPIAGLVPPWAGTEGLSELRGAGLRHGPRDSGPRD</sequence>
<dbReference type="EMBL" id="JBHMFI010000001">
    <property type="protein sequence ID" value="MFB9071335.1"/>
    <property type="molecule type" value="Genomic_DNA"/>
</dbReference>
<accession>A0ABV5FXH6</accession>
<evidence type="ECO:0000313" key="3">
    <source>
        <dbReference type="Proteomes" id="UP001589575"/>
    </source>
</evidence>
<protein>
    <submittedName>
        <fullName evidence="2">Uncharacterized protein</fullName>
    </submittedName>
</protein>
<feature type="region of interest" description="Disordered" evidence="1">
    <location>
        <begin position="37"/>
        <end position="103"/>
    </location>
</feature>